<gene>
    <name evidence="5" type="ORF">AXG93_4368s1520</name>
    <name evidence="4" type="ORF">Mp_1g15970</name>
</gene>
<keyword evidence="6" id="KW-1185">Reference proteome</keyword>
<evidence type="ECO:0000256" key="2">
    <source>
        <dbReference type="ARBA" id="ARBA00022640"/>
    </source>
</evidence>
<evidence type="ECO:0000313" key="5">
    <source>
        <dbReference type="EMBL" id="OAE25692.1"/>
    </source>
</evidence>
<dbReference type="InterPro" id="IPR039633">
    <property type="entry name" value="PAP"/>
</dbReference>
<evidence type="ECO:0000259" key="3">
    <source>
        <dbReference type="Pfam" id="PF04755"/>
    </source>
</evidence>
<dbReference type="Proteomes" id="UP000077202">
    <property type="component" value="Unassembled WGS sequence"/>
</dbReference>
<dbReference type="Pfam" id="PF04755">
    <property type="entry name" value="PAP_fibrillin"/>
    <property type="match status" value="1"/>
</dbReference>
<sequence length="315" mass="33531">MAASTSSTLFWNRTACASSVSCNIPARANALVPILASSITFRISPSDCRKSRFVTVAVSQKNGVGKIGIRAQASSTVLVAKELERVAAKESLLLSIRDAGGLQGLADPEADARARIDVNEKILMLERLNPTPRPTTSALFDGSWEFQFAGAQSPGLVAAQTLLKGFSPSLASITSLTLLIGDGVAKATGKLKVLNTVESSFTLTSKLEVEGPLRLKEEYVEGLISTPTVPEGTIPSQLKGVMEQFTAAVAQLPDNMKDIVSSGVKLPLNNTFSRELLVSYLDEEVMVARDKSGIPDVLVRVESYVTSTVVPEYVS</sequence>
<dbReference type="PANTHER" id="PTHR31906">
    <property type="entry name" value="PLASTID-LIPID-ASSOCIATED PROTEIN 4, CHLOROPLASTIC-RELATED"/>
    <property type="match status" value="1"/>
</dbReference>
<evidence type="ECO:0000313" key="4">
    <source>
        <dbReference type="EMBL" id="BBM98752.1"/>
    </source>
</evidence>
<reference evidence="4" key="2">
    <citation type="journal article" date="2019" name="Curr. Biol.">
        <title>Chromatin organization in early land plants reveals an ancestral association between H3K27me3, transposons, and constitutive heterochromatin.</title>
        <authorList>
            <person name="Montgomery S.A."/>
            <person name="Tanizawa Y."/>
            <person name="Galik B."/>
            <person name="Wang N."/>
            <person name="Ito T."/>
            <person name="Mochizuki T."/>
            <person name="Akimcheva S."/>
            <person name="Bowman J."/>
            <person name="Cognat V."/>
            <person name="Drouard L."/>
            <person name="Ekker H."/>
            <person name="Houng S."/>
            <person name="Kohchi T."/>
            <person name="Lin S."/>
            <person name="Liu L.D."/>
            <person name="Nakamura Y."/>
            <person name="Valeeva L.R."/>
            <person name="Shakirov E.V."/>
            <person name="Shippen D.E."/>
            <person name="Wei W."/>
            <person name="Yagura M."/>
            <person name="Yamaoka S."/>
            <person name="Yamato K.T."/>
            <person name="Liu C."/>
            <person name="Berger F."/>
        </authorList>
    </citation>
    <scope>NUCLEOTIDE SEQUENCE [LARGE SCALE GENOMIC DNA]</scope>
    <source>
        <strain evidence="4">Tak-1</strain>
    </source>
</reference>
<dbReference type="EMBL" id="AP019866">
    <property type="protein sequence ID" value="BBM98752.1"/>
    <property type="molecule type" value="Genomic_DNA"/>
</dbReference>
<organism evidence="5 6">
    <name type="scientific">Marchantia polymorpha subsp. ruderalis</name>
    <dbReference type="NCBI Taxonomy" id="1480154"/>
    <lineage>
        <taxon>Eukaryota</taxon>
        <taxon>Viridiplantae</taxon>
        <taxon>Streptophyta</taxon>
        <taxon>Embryophyta</taxon>
        <taxon>Marchantiophyta</taxon>
        <taxon>Marchantiopsida</taxon>
        <taxon>Marchantiidae</taxon>
        <taxon>Marchantiales</taxon>
        <taxon>Marchantiaceae</taxon>
        <taxon>Marchantia</taxon>
    </lineage>
</organism>
<reference evidence="7" key="3">
    <citation type="journal article" date="2020" name="Curr. Biol.">
        <title>Chromatin organization in early land plants reveals an ancestral association between H3K27me3, transposons, and constitutive heterochromatin.</title>
        <authorList>
            <person name="Montgomery S.A."/>
            <person name="Tanizawa Y."/>
            <person name="Galik B."/>
            <person name="Wang N."/>
            <person name="Ito T."/>
            <person name="Mochizuki T."/>
            <person name="Akimcheva S."/>
            <person name="Bowman J.L."/>
            <person name="Cognat V."/>
            <person name="Marechal-Drouard L."/>
            <person name="Ekker H."/>
            <person name="Hong S.F."/>
            <person name="Kohchi T."/>
            <person name="Lin S.S."/>
            <person name="Liu L.D."/>
            <person name="Nakamura Y."/>
            <person name="Valeeva L.R."/>
            <person name="Shakirov E.V."/>
            <person name="Shippen D.E."/>
            <person name="Wei W.L."/>
            <person name="Yagura M."/>
            <person name="Yamaoka S."/>
            <person name="Yamato K.T."/>
            <person name="Liu C."/>
            <person name="Berger F."/>
        </authorList>
    </citation>
    <scope>NUCLEOTIDE SEQUENCE [LARGE SCALE GENOMIC DNA]</scope>
    <source>
        <strain evidence="7">Tak-1</strain>
    </source>
</reference>
<comment type="subcellular location">
    <subcellularLocation>
        <location evidence="1">Plastid</location>
    </subcellularLocation>
</comment>
<evidence type="ECO:0000256" key="1">
    <source>
        <dbReference type="ARBA" id="ARBA00004474"/>
    </source>
</evidence>
<accession>A0A176VZP0</accession>
<name>A0A176VZP0_MARPO</name>
<evidence type="ECO:0000313" key="6">
    <source>
        <dbReference type="Proteomes" id="UP000077202"/>
    </source>
</evidence>
<protein>
    <recommendedName>
        <fullName evidence="3">Plastid lipid-associated protein/fibrillin conserved domain-containing protein</fullName>
    </recommendedName>
</protein>
<proteinExistence type="predicted"/>
<reference evidence="5 6" key="1">
    <citation type="submission" date="2016-03" db="EMBL/GenBank/DDBJ databases">
        <title>Mechanisms controlling the formation of the plant cell surface in tip-growing cells are functionally conserved among land plants.</title>
        <authorList>
            <person name="Honkanen S."/>
            <person name="Jones V.A."/>
            <person name="Morieri G."/>
            <person name="Champion C."/>
            <person name="Hetherington A.J."/>
            <person name="Kelly S."/>
            <person name="Saint-Marcoux D."/>
            <person name="Proust H."/>
            <person name="Prescott H."/>
            <person name="Dolan L."/>
        </authorList>
    </citation>
    <scope>NUCLEOTIDE SEQUENCE [LARGE SCALE GENOMIC DNA]</scope>
    <source>
        <strain evidence="6">cv. Tak-1 and cv. Tak-2</strain>
        <tissue evidence="5">Whole gametophyte</tissue>
    </source>
</reference>
<evidence type="ECO:0000313" key="7">
    <source>
        <dbReference type="Proteomes" id="UP001162541"/>
    </source>
</evidence>
<dbReference type="InterPro" id="IPR006843">
    <property type="entry name" value="PAP/fibrillin_dom"/>
</dbReference>
<dbReference type="GO" id="GO:0009536">
    <property type="term" value="C:plastid"/>
    <property type="evidence" value="ECO:0007669"/>
    <property type="project" value="UniProtKB-SubCell"/>
</dbReference>
<dbReference type="AlphaFoldDB" id="A0A176VZP0"/>
<feature type="domain" description="Plastid lipid-associated protein/fibrillin conserved" evidence="3">
    <location>
        <begin position="103"/>
        <end position="294"/>
    </location>
</feature>
<dbReference type="EMBL" id="LVLJ01002295">
    <property type="protein sequence ID" value="OAE25692.1"/>
    <property type="molecule type" value="Genomic_DNA"/>
</dbReference>
<keyword evidence="2" id="KW-0934">Plastid</keyword>
<dbReference type="Proteomes" id="UP001162541">
    <property type="component" value="Chromosome 1"/>
</dbReference>